<organism evidence="6 7">
    <name type="scientific">Coptotermes formosanus</name>
    <name type="common">Formosan subterranean termite</name>
    <dbReference type="NCBI Taxonomy" id="36987"/>
    <lineage>
        <taxon>Eukaryota</taxon>
        <taxon>Metazoa</taxon>
        <taxon>Ecdysozoa</taxon>
        <taxon>Arthropoda</taxon>
        <taxon>Hexapoda</taxon>
        <taxon>Insecta</taxon>
        <taxon>Pterygota</taxon>
        <taxon>Neoptera</taxon>
        <taxon>Polyneoptera</taxon>
        <taxon>Dictyoptera</taxon>
        <taxon>Blattodea</taxon>
        <taxon>Blattoidea</taxon>
        <taxon>Termitoidae</taxon>
        <taxon>Rhinotermitidae</taxon>
        <taxon>Coptotermes</taxon>
    </lineage>
</organism>
<reference evidence="7" key="1">
    <citation type="submission" date="2020-01" db="EMBL/GenBank/DDBJ databases">
        <title>Draft genome sequence of the Termite Coptotermes fromosanus.</title>
        <authorList>
            <person name="Itakura S."/>
            <person name="Yosikawa Y."/>
            <person name="Umezawa K."/>
        </authorList>
    </citation>
    <scope>NUCLEOTIDE SEQUENCE [LARGE SCALE GENOMIC DNA]</scope>
</reference>
<keyword evidence="3" id="KW-0539">Nucleus</keyword>
<dbReference type="OrthoDB" id="444809at2759"/>
<dbReference type="PANTHER" id="PTHR14369:SF0">
    <property type="entry name" value="SURFEIT LOCUS PROTEIN 6"/>
    <property type="match status" value="1"/>
</dbReference>
<comment type="caution">
    <text evidence="6">The sequence shown here is derived from an EMBL/GenBank/DDBJ whole genome shotgun (WGS) entry which is preliminary data.</text>
</comment>
<dbReference type="GO" id="GO:0042273">
    <property type="term" value="P:ribosomal large subunit biogenesis"/>
    <property type="evidence" value="ECO:0007669"/>
    <property type="project" value="TreeGrafter"/>
</dbReference>
<dbReference type="AlphaFoldDB" id="A0A6L2Q5T6"/>
<comment type="subcellular location">
    <subcellularLocation>
        <location evidence="1">Nucleus</location>
    </subcellularLocation>
</comment>
<accession>A0A6L2Q5T6</accession>
<dbReference type="GO" id="GO:0003723">
    <property type="term" value="F:RNA binding"/>
    <property type="evidence" value="ECO:0007669"/>
    <property type="project" value="TreeGrafter"/>
</dbReference>
<evidence type="ECO:0000256" key="3">
    <source>
        <dbReference type="ARBA" id="ARBA00023242"/>
    </source>
</evidence>
<evidence type="ECO:0000256" key="4">
    <source>
        <dbReference type="SAM" id="MobiDB-lite"/>
    </source>
</evidence>
<dbReference type="GO" id="GO:0042274">
    <property type="term" value="P:ribosomal small subunit biogenesis"/>
    <property type="evidence" value="ECO:0007669"/>
    <property type="project" value="TreeGrafter"/>
</dbReference>
<dbReference type="PANTHER" id="PTHR14369">
    <property type="entry name" value="SURFEIT LOCUS PROTEIN 6"/>
    <property type="match status" value="1"/>
</dbReference>
<keyword evidence="7" id="KW-1185">Reference proteome</keyword>
<feature type="region of interest" description="Disordered" evidence="4">
    <location>
        <begin position="259"/>
        <end position="324"/>
    </location>
</feature>
<feature type="compositionally biased region" description="Basic residues" evidence="4">
    <location>
        <begin position="302"/>
        <end position="324"/>
    </location>
</feature>
<dbReference type="GO" id="GO:0005730">
    <property type="term" value="C:nucleolus"/>
    <property type="evidence" value="ECO:0007669"/>
    <property type="project" value="TreeGrafter"/>
</dbReference>
<dbReference type="EMBL" id="BLKM01000832">
    <property type="protein sequence ID" value="GFG38892.1"/>
    <property type="molecule type" value="Genomic_DNA"/>
</dbReference>
<protein>
    <recommendedName>
        <fullName evidence="5">Ribosomal RNA-processing protein 14/surfeit locus protein 6 C-terminal domain-containing protein</fullName>
    </recommendedName>
</protein>
<dbReference type="GO" id="GO:0003677">
    <property type="term" value="F:DNA binding"/>
    <property type="evidence" value="ECO:0007669"/>
    <property type="project" value="TreeGrafter"/>
</dbReference>
<proteinExistence type="inferred from homology"/>
<name>A0A6L2Q5T6_COPFO</name>
<evidence type="ECO:0000313" key="7">
    <source>
        <dbReference type="Proteomes" id="UP000502823"/>
    </source>
</evidence>
<comment type="similarity">
    <text evidence="2">Belongs to the SURF6 family.</text>
</comment>
<sequence>MNKFDTKAVRALLVTESKFITELLDKRNVPVPGDNDSGKSTYFSVPPDVLFAVRKADGPFEANKNNVMCKLLSDMMNGSSEQTSGVHSKKKAKLLAAHNKGTTRASSLEELHDKLQALRGKKLGYKDKLLKKGLKNRALKKQKKDERRGGKNLIRIGADHDKEFEKKPKPLKPVYNSEGKMVFSKFDFSESGFKDKVKGREERDPHKMLRKIEKQNETLKELEWKGETEKLTEIREKIAWNNALNRSEGVKVKDNPALLKKTIKKERKRKQKSKKNWAARMEGIKNQQEEKQKKRGENIEARKKHVKMNKLKRAAKRGRIIPGF</sequence>
<dbReference type="Pfam" id="PF04935">
    <property type="entry name" value="SURF6"/>
    <property type="match status" value="1"/>
</dbReference>
<evidence type="ECO:0000313" key="6">
    <source>
        <dbReference type="EMBL" id="GFG38892.1"/>
    </source>
</evidence>
<evidence type="ECO:0000256" key="1">
    <source>
        <dbReference type="ARBA" id="ARBA00004123"/>
    </source>
</evidence>
<feature type="domain" description="Ribosomal RNA-processing protein 14/surfeit locus protein 6 C-terminal" evidence="5">
    <location>
        <begin position="142"/>
        <end position="311"/>
    </location>
</feature>
<evidence type="ECO:0000256" key="2">
    <source>
        <dbReference type="ARBA" id="ARBA00005904"/>
    </source>
</evidence>
<feature type="compositionally biased region" description="Basic residues" evidence="4">
    <location>
        <begin position="261"/>
        <end position="277"/>
    </location>
</feature>
<dbReference type="InParanoid" id="A0A6L2Q5T6"/>
<dbReference type="FunCoup" id="A0A6L2Q5T6">
    <property type="interactions" value="240"/>
</dbReference>
<dbReference type="InterPro" id="IPR029190">
    <property type="entry name" value="Rrp14/SURF6_C"/>
</dbReference>
<evidence type="ECO:0000259" key="5">
    <source>
        <dbReference type="Pfam" id="PF04935"/>
    </source>
</evidence>
<gene>
    <name evidence="6" type="ORF">Cfor_02199</name>
</gene>
<dbReference type="InterPro" id="IPR007019">
    <property type="entry name" value="SURF6"/>
</dbReference>
<feature type="compositionally biased region" description="Basic and acidic residues" evidence="4">
    <location>
        <begin position="287"/>
        <end position="301"/>
    </location>
</feature>
<dbReference type="Proteomes" id="UP000502823">
    <property type="component" value="Unassembled WGS sequence"/>
</dbReference>